<keyword evidence="1" id="KW-0472">Membrane</keyword>
<dbReference type="EMBL" id="CAQN01000082">
    <property type="protein sequence ID" value="CCQ64961.1"/>
    <property type="molecule type" value="Genomic_DNA"/>
</dbReference>
<dbReference type="PANTHER" id="PTHR32063:SF18">
    <property type="entry name" value="CATION EFFLUX SYSTEM PROTEIN"/>
    <property type="match status" value="1"/>
</dbReference>
<dbReference type="Gene3D" id="1.20.1640.10">
    <property type="entry name" value="Multidrug efflux transporter AcrB transmembrane domain"/>
    <property type="match status" value="1"/>
</dbReference>
<feature type="transmembrane region" description="Helical" evidence="1">
    <location>
        <begin position="123"/>
        <end position="147"/>
    </location>
</feature>
<evidence type="ECO:0000256" key="1">
    <source>
        <dbReference type="SAM" id="Phobius"/>
    </source>
</evidence>
<dbReference type="RefSeq" id="WP_269432734.1">
    <property type="nucleotide sequence ID" value="NZ_CAQN01000082.1"/>
</dbReference>
<organism evidence="2 3">
    <name type="scientific">Crocosphaera watsonii WH 0402</name>
    <dbReference type="NCBI Taxonomy" id="1284629"/>
    <lineage>
        <taxon>Bacteria</taxon>
        <taxon>Bacillati</taxon>
        <taxon>Cyanobacteriota</taxon>
        <taxon>Cyanophyceae</taxon>
        <taxon>Oscillatoriophycideae</taxon>
        <taxon>Chroococcales</taxon>
        <taxon>Aphanothecaceae</taxon>
        <taxon>Crocosphaera</taxon>
    </lineage>
</organism>
<proteinExistence type="predicted"/>
<dbReference type="InterPro" id="IPR001036">
    <property type="entry name" value="Acrflvin-R"/>
</dbReference>
<dbReference type="Proteomes" id="UP000018130">
    <property type="component" value="Unassembled WGS sequence"/>
</dbReference>
<reference evidence="2 3" key="1">
    <citation type="submission" date="2013-01" db="EMBL/GenBank/DDBJ databases">
        <authorList>
            <person name="Bench S."/>
        </authorList>
    </citation>
    <scope>NUCLEOTIDE SEQUENCE [LARGE SCALE GENOMIC DNA]</scope>
    <source>
        <strain evidence="2 3">WH 0402</strain>
    </source>
</reference>
<dbReference type="Gene3D" id="3.30.70.1440">
    <property type="entry name" value="Multidrug efflux transporter AcrB pore domain"/>
    <property type="match status" value="1"/>
</dbReference>
<name>T2JIM0_CROWT</name>
<accession>T2JIM0</accession>
<protein>
    <submittedName>
        <fullName evidence="2">AcrB/AcrD/AcrF family protein</fullName>
    </submittedName>
</protein>
<reference evidence="2 3" key="2">
    <citation type="submission" date="2013-09" db="EMBL/GenBank/DDBJ databases">
        <title>Whole genome comparison of six Crocosphaera watsonii strains with differing phenotypes.</title>
        <authorList>
            <person name="Bench S.R."/>
            <person name="Heller P."/>
            <person name="Frank I."/>
            <person name="Arciniega M."/>
            <person name="Shilova I.N."/>
            <person name="Zehr J.P."/>
        </authorList>
    </citation>
    <scope>NUCLEOTIDE SEQUENCE [LARGE SCALE GENOMIC DNA]</scope>
    <source>
        <strain evidence="2 3">WH 0402</strain>
    </source>
</reference>
<comment type="caution">
    <text evidence="2">The sequence shown here is derived from an EMBL/GenBank/DDBJ whole genome shotgun (WGS) entry which is preliminary data.</text>
</comment>
<feature type="transmembrane region" description="Helical" evidence="1">
    <location>
        <begin position="194"/>
        <end position="223"/>
    </location>
</feature>
<sequence length="226" mass="24195">MTILPEINQITRRNGQRVNTVQGFVEMGILPSQVLSEFQKRLENANLVVPSGYTREIGGESAERNNAVGRLLSLVGVLTIIMVTILVLSLGSFRLAAVIGVVGICSVGLGLFALWLFDYPFGFMSIIGSIGLVGVAINDSIVVLTAIKDDPEARLGNPRAVREIVIHSTRHVLTTTFTTTIGFVPLLLGGGGFWPPLAIVIAGGIFGATLLALYFVPCSYLLIKRT</sequence>
<dbReference type="Pfam" id="PF00873">
    <property type="entry name" value="ACR_tran"/>
    <property type="match status" value="1"/>
</dbReference>
<keyword evidence="1" id="KW-1133">Transmembrane helix</keyword>
<dbReference type="AlphaFoldDB" id="T2JIM0"/>
<dbReference type="GO" id="GO:0005886">
    <property type="term" value="C:plasma membrane"/>
    <property type="evidence" value="ECO:0007669"/>
    <property type="project" value="TreeGrafter"/>
</dbReference>
<dbReference type="SUPFAM" id="SSF82866">
    <property type="entry name" value="Multidrug efflux transporter AcrB transmembrane domain"/>
    <property type="match status" value="1"/>
</dbReference>
<keyword evidence="1" id="KW-0812">Transmembrane</keyword>
<dbReference type="PANTHER" id="PTHR32063">
    <property type="match status" value="1"/>
</dbReference>
<evidence type="ECO:0000313" key="3">
    <source>
        <dbReference type="Proteomes" id="UP000018130"/>
    </source>
</evidence>
<feature type="transmembrane region" description="Helical" evidence="1">
    <location>
        <begin position="168"/>
        <end position="188"/>
    </location>
</feature>
<feature type="transmembrane region" description="Helical" evidence="1">
    <location>
        <begin position="67"/>
        <end position="88"/>
    </location>
</feature>
<dbReference type="GO" id="GO:0042910">
    <property type="term" value="F:xenobiotic transmembrane transporter activity"/>
    <property type="evidence" value="ECO:0007669"/>
    <property type="project" value="TreeGrafter"/>
</dbReference>
<evidence type="ECO:0000313" key="2">
    <source>
        <dbReference type="EMBL" id="CCQ64961.1"/>
    </source>
</evidence>
<feature type="transmembrane region" description="Helical" evidence="1">
    <location>
        <begin position="95"/>
        <end position="117"/>
    </location>
</feature>
<gene>
    <name evidence="2" type="ORF">CWATWH0402_2732</name>
</gene>